<dbReference type="InterPro" id="IPR027417">
    <property type="entry name" value="P-loop_NTPase"/>
</dbReference>
<dbReference type="AlphaFoldDB" id="A0A1V9YT70"/>
<proteinExistence type="predicted"/>
<dbReference type="SUPFAM" id="SSF52540">
    <property type="entry name" value="P-loop containing nucleoside triphosphate hydrolases"/>
    <property type="match status" value="1"/>
</dbReference>
<reference evidence="1 2" key="1">
    <citation type="journal article" date="2014" name="Genome Biol. Evol.">
        <title>The secreted proteins of Achlya hypogyna and Thraustotheca clavata identify the ancestral oomycete secretome and reveal gene acquisitions by horizontal gene transfer.</title>
        <authorList>
            <person name="Misner I."/>
            <person name="Blouin N."/>
            <person name="Leonard G."/>
            <person name="Richards T.A."/>
            <person name="Lane C.E."/>
        </authorList>
    </citation>
    <scope>NUCLEOTIDE SEQUENCE [LARGE SCALE GENOMIC DNA]</scope>
    <source>
        <strain evidence="1 2">ATCC 34112</strain>
    </source>
</reference>
<sequence length="511" mass="58079">MEINRLLNFDGVSCTHPRLRSESWTEEEELYMEALIKAFTLGALPTLEFGTPLRGFLASELECAPMRISKKLGVGWLLNKPIVRSLGRKTYSCDYSIPLLMEQCLLLQLKQLRLCFVKKQTLTPLQQKTRHGNWSVHEEIYAFKLIEYILTRFLEAPTLRMYLSQQLDGCPMRVLKKLGCGGLLGRVTLVKESSDHELEQLQFKVIILGDGAVGKTSIAMRHTENTFSNVYKQTIGLDFYLKRLSLPGDVQDIGGQTIGGKMLKNYIFGAHVVLLVYDITNYESFDNGNPPNSQLRSGVWSEQEELYMEALINAFTIGALPSLAFGTPLRGFLVGELECVPMRISKKLGVGWLLNKPIEKSLGRKTYCRDWGIPLAKEQGILLELNQLRSNFLMTQKSFSYRPLQSARGGNWSVNEQIYAFKLIEYFLMGLIEAPRGMTLRAYLSKKLRCCPMRVSKKLGSGVLLGCTLPRHFGRTMYTKSSLPPCEVENYSQKAKTELRYLRNLCFKNEL</sequence>
<dbReference type="SMART" id="SM00173">
    <property type="entry name" value="RAS"/>
    <property type="match status" value="1"/>
</dbReference>
<accession>A0A1V9YT70</accession>
<dbReference type="PROSITE" id="PS51419">
    <property type="entry name" value="RAB"/>
    <property type="match status" value="1"/>
</dbReference>
<dbReference type="SMART" id="SM00175">
    <property type="entry name" value="RAB"/>
    <property type="match status" value="1"/>
</dbReference>
<dbReference type="OrthoDB" id="10254700at2759"/>
<dbReference type="Pfam" id="PF00071">
    <property type="entry name" value="Ras"/>
    <property type="match status" value="1"/>
</dbReference>
<dbReference type="GO" id="GO:0005525">
    <property type="term" value="F:GTP binding"/>
    <property type="evidence" value="ECO:0007669"/>
    <property type="project" value="InterPro"/>
</dbReference>
<dbReference type="PANTHER" id="PTHR35213">
    <property type="entry name" value="RING-TYPE DOMAIN-CONTAINING PROTEIN-RELATED"/>
    <property type="match status" value="1"/>
</dbReference>
<dbReference type="STRING" id="74557.A0A1V9YT70"/>
<evidence type="ECO:0000313" key="2">
    <source>
        <dbReference type="Proteomes" id="UP000243217"/>
    </source>
</evidence>
<name>A0A1V9YT70_9STRA</name>
<dbReference type="Proteomes" id="UP000243217">
    <property type="component" value="Unassembled WGS sequence"/>
</dbReference>
<dbReference type="InterPro" id="IPR001806">
    <property type="entry name" value="Small_GTPase"/>
</dbReference>
<gene>
    <name evidence="1" type="ORF">THRCLA_10048</name>
</gene>
<dbReference type="GO" id="GO:0003924">
    <property type="term" value="F:GTPase activity"/>
    <property type="evidence" value="ECO:0007669"/>
    <property type="project" value="InterPro"/>
</dbReference>
<dbReference type="EMBL" id="JNBS01002962">
    <property type="protein sequence ID" value="OQR88877.1"/>
    <property type="molecule type" value="Genomic_DNA"/>
</dbReference>
<protein>
    <submittedName>
        <fullName evidence="1">Ras family GTPase</fullName>
    </submittedName>
</protein>
<dbReference type="PANTHER" id="PTHR35213:SF3">
    <property type="entry name" value="MYB-LIKE DOMAIN-CONTAINING PROTEIN"/>
    <property type="match status" value="1"/>
</dbReference>
<dbReference type="Gene3D" id="3.40.50.300">
    <property type="entry name" value="P-loop containing nucleotide triphosphate hydrolases"/>
    <property type="match status" value="1"/>
</dbReference>
<dbReference type="PRINTS" id="PR00449">
    <property type="entry name" value="RASTRNSFRMNG"/>
</dbReference>
<evidence type="ECO:0000313" key="1">
    <source>
        <dbReference type="EMBL" id="OQR88877.1"/>
    </source>
</evidence>
<comment type="caution">
    <text evidence="1">The sequence shown here is derived from an EMBL/GenBank/DDBJ whole genome shotgun (WGS) entry which is preliminary data.</text>
</comment>
<organism evidence="1 2">
    <name type="scientific">Thraustotheca clavata</name>
    <dbReference type="NCBI Taxonomy" id="74557"/>
    <lineage>
        <taxon>Eukaryota</taxon>
        <taxon>Sar</taxon>
        <taxon>Stramenopiles</taxon>
        <taxon>Oomycota</taxon>
        <taxon>Saprolegniomycetes</taxon>
        <taxon>Saprolegniales</taxon>
        <taxon>Achlyaceae</taxon>
        <taxon>Thraustotheca</taxon>
    </lineage>
</organism>
<keyword evidence="2" id="KW-1185">Reference proteome</keyword>